<dbReference type="Gene3D" id="1.10.357.10">
    <property type="entry name" value="Tetracycline Repressor, domain 2"/>
    <property type="match status" value="1"/>
</dbReference>
<dbReference type="PRINTS" id="PR00455">
    <property type="entry name" value="HTHTETR"/>
</dbReference>
<dbReference type="PROSITE" id="PS50977">
    <property type="entry name" value="HTH_TETR_2"/>
    <property type="match status" value="1"/>
</dbReference>
<feature type="DNA-binding region" description="H-T-H motif" evidence="2">
    <location>
        <begin position="29"/>
        <end position="48"/>
    </location>
</feature>
<name>A0ABV6URV6_9ACTN</name>
<dbReference type="Proteomes" id="UP001592528">
    <property type="component" value="Unassembled WGS sequence"/>
</dbReference>
<dbReference type="Pfam" id="PF17926">
    <property type="entry name" value="TetR_C_21"/>
    <property type="match status" value="1"/>
</dbReference>
<keyword evidence="1 2" id="KW-0238">DNA-binding</keyword>
<dbReference type="PANTHER" id="PTHR30328:SF54">
    <property type="entry name" value="HTH-TYPE TRANSCRIPTIONAL REPRESSOR SCO4008"/>
    <property type="match status" value="1"/>
</dbReference>
<evidence type="ECO:0000313" key="4">
    <source>
        <dbReference type="EMBL" id="MFC1404190.1"/>
    </source>
</evidence>
<protein>
    <submittedName>
        <fullName evidence="4">TetR/AcrR family transcriptional regulator</fullName>
    </submittedName>
</protein>
<dbReference type="EMBL" id="JBHEZZ010000013">
    <property type="protein sequence ID" value="MFC1404190.1"/>
    <property type="molecule type" value="Genomic_DNA"/>
</dbReference>
<dbReference type="PANTHER" id="PTHR30328">
    <property type="entry name" value="TRANSCRIPTIONAL REPRESSOR"/>
    <property type="match status" value="1"/>
</dbReference>
<sequence>MARDPDLTREKLLLAATAEFSAHGEAGARIDRVAAQAGVNKRMIYAYFGNKEGLLAAVQEHSLGELLEAVPLTADDLPGYAGRLFDFLIDHPERHRIALWRTLEGSPSTEAEERSTAEKLAVLSTAREHDAGLDPASLLVFIMALVRAWPSTYGALARPTFADAAAQRAAVVEAVRRLTAP</sequence>
<dbReference type="SUPFAM" id="SSF46689">
    <property type="entry name" value="Homeodomain-like"/>
    <property type="match status" value="1"/>
</dbReference>
<proteinExistence type="predicted"/>
<dbReference type="InterPro" id="IPR050109">
    <property type="entry name" value="HTH-type_TetR-like_transc_reg"/>
</dbReference>
<keyword evidence="5" id="KW-1185">Reference proteome</keyword>
<dbReference type="InterPro" id="IPR001647">
    <property type="entry name" value="HTH_TetR"/>
</dbReference>
<reference evidence="4 5" key="1">
    <citation type="submission" date="2024-09" db="EMBL/GenBank/DDBJ databases">
        <authorList>
            <person name="Lee S.D."/>
        </authorList>
    </citation>
    <scope>NUCLEOTIDE SEQUENCE [LARGE SCALE GENOMIC DNA]</scope>
    <source>
        <strain evidence="4 5">N1-5</strain>
    </source>
</reference>
<evidence type="ECO:0000256" key="1">
    <source>
        <dbReference type="ARBA" id="ARBA00023125"/>
    </source>
</evidence>
<evidence type="ECO:0000313" key="5">
    <source>
        <dbReference type="Proteomes" id="UP001592528"/>
    </source>
</evidence>
<comment type="caution">
    <text evidence="4">The sequence shown here is derived from an EMBL/GenBank/DDBJ whole genome shotgun (WGS) entry which is preliminary data.</text>
</comment>
<organism evidence="4 5">
    <name type="scientific">Streptacidiphilus cavernicola</name>
    <dbReference type="NCBI Taxonomy" id="3342716"/>
    <lineage>
        <taxon>Bacteria</taxon>
        <taxon>Bacillati</taxon>
        <taxon>Actinomycetota</taxon>
        <taxon>Actinomycetes</taxon>
        <taxon>Kitasatosporales</taxon>
        <taxon>Streptomycetaceae</taxon>
        <taxon>Streptacidiphilus</taxon>
    </lineage>
</organism>
<accession>A0ABV6URV6</accession>
<evidence type="ECO:0000256" key="2">
    <source>
        <dbReference type="PROSITE-ProRule" id="PRU00335"/>
    </source>
</evidence>
<gene>
    <name evidence="4" type="ORF">ACEZDJ_23135</name>
</gene>
<dbReference type="InterPro" id="IPR036271">
    <property type="entry name" value="Tet_transcr_reg_TetR-rel_C_sf"/>
</dbReference>
<dbReference type="InterPro" id="IPR041467">
    <property type="entry name" value="Sco4008_C"/>
</dbReference>
<dbReference type="InterPro" id="IPR009057">
    <property type="entry name" value="Homeodomain-like_sf"/>
</dbReference>
<dbReference type="Pfam" id="PF00440">
    <property type="entry name" value="TetR_N"/>
    <property type="match status" value="1"/>
</dbReference>
<evidence type="ECO:0000259" key="3">
    <source>
        <dbReference type="PROSITE" id="PS50977"/>
    </source>
</evidence>
<dbReference type="RefSeq" id="WP_030255964.1">
    <property type="nucleotide sequence ID" value="NZ_JBHEZZ010000013.1"/>
</dbReference>
<dbReference type="SUPFAM" id="SSF48498">
    <property type="entry name" value="Tetracyclin repressor-like, C-terminal domain"/>
    <property type="match status" value="1"/>
</dbReference>
<feature type="domain" description="HTH tetR-type" evidence="3">
    <location>
        <begin position="6"/>
        <end position="66"/>
    </location>
</feature>